<reference evidence="2" key="1">
    <citation type="submission" date="2020-01" db="EMBL/GenBank/DDBJ databases">
        <title>Sphingomonas sp. strain CSW-10.</title>
        <authorList>
            <person name="Chen W.-M."/>
        </authorList>
    </citation>
    <scope>NUCLEOTIDE SEQUENCE [LARGE SCALE GENOMIC DNA]</scope>
    <source>
        <strain evidence="2">FSY-8</strain>
    </source>
</reference>
<evidence type="ECO:0000313" key="1">
    <source>
        <dbReference type="EMBL" id="NBC37132.1"/>
    </source>
</evidence>
<keyword evidence="2" id="KW-1185">Reference proteome</keyword>
<dbReference type="InterPro" id="IPR029063">
    <property type="entry name" value="SAM-dependent_MTases_sf"/>
</dbReference>
<dbReference type="Proteomes" id="UP000753724">
    <property type="component" value="Unassembled WGS sequence"/>
</dbReference>
<dbReference type="EMBL" id="JAAAPO010000004">
    <property type="protein sequence ID" value="NBC37132.1"/>
    <property type="molecule type" value="Genomic_DNA"/>
</dbReference>
<accession>A0ABW9XF20</accession>
<dbReference type="Gene3D" id="3.40.50.150">
    <property type="entry name" value="Vaccinia Virus protein VP39"/>
    <property type="match status" value="1"/>
</dbReference>
<dbReference type="Gene3D" id="3.40.50.720">
    <property type="entry name" value="NAD(P)-binding Rossmann-like Domain"/>
    <property type="match status" value="1"/>
</dbReference>
<dbReference type="RefSeq" id="WP_161718909.1">
    <property type="nucleotide sequence ID" value="NZ_JAAAPO010000004.1"/>
</dbReference>
<dbReference type="PANTHER" id="PTHR40036:SF1">
    <property type="entry name" value="MACROCIN O-METHYLTRANSFERASE"/>
    <property type="match status" value="1"/>
</dbReference>
<dbReference type="InterPro" id="IPR008884">
    <property type="entry name" value="TylF_MeTrfase"/>
</dbReference>
<dbReference type="PANTHER" id="PTHR40036">
    <property type="entry name" value="MACROCIN O-METHYLTRANSFERASE"/>
    <property type="match status" value="1"/>
</dbReference>
<evidence type="ECO:0008006" key="3">
    <source>
        <dbReference type="Google" id="ProtNLM"/>
    </source>
</evidence>
<evidence type="ECO:0000313" key="2">
    <source>
        <dbReference type="Proteomes" id="UP000753724"/>
    </source>
</evidence>
<protein>
    <recommendedName>
        <fullName evidence="3">Macrocin-O-methyltransferase TylF</fullName>
    </recommendedName>
</protein>
<organism evidence="1 2">
    <name type="scientific">Novosphingobium ovatum</name>
    <dbReference type="NCBI Taxonomy" id="1908523"/>
    <lineage>
        <taxon>Bacteria</taxon>
        <taxon>Pseudomonadati</taxon>
        <taxon>Pseudomonadota</taxon>
        <taxon>Alphaproteobacteria</taxon>
        <taxon>Sphingomonadales</taxon>
        <taxon>Sphingomonadaceae</taxon>
        <taxon>Novosphingobium</taxon>
    </lineage>
</organism>
<name>A0ABW9XF20_9SPHN</name>
<sequence length="324" mass="34663">MGKLVIFGTGSALRDLLGILPQTAQVVALADNNAGLHGQEVLGFPVVAPADLPAMEFDLCVIAARAVDPIRAQLIGLGIAAERIAAYYPSYSDDLARAVGADIARMNDVLGLNLPMPGIATMYLWPHQGAVAQQAGGASDFVRRQAIHLAAETIALRDVPGAIAELGVYQGETAAFLNGLFPDRDLHLFDTFEGFASADVAADTARGFSDAHAGDFQDTDVARVLARMPHPERIALHQGFFPATAQGVEARFAFVSLDVDLYAPTLAGLEWFYERLNPGGYIFVHDYNNRRYMGVRQAVEAFLAKVPAPMLALPDFAGSVVILK</sequence>
<comment type="caution">
    <text evidence="1">The sequence shown here is derived from an EMBL/GenBank/DDBJ whole genome shotgun (WGS) entry which is preliminary data.</text>
</comment>
<proteinExistence type="predicted"/>
<dbReference type="Pfam" id="PF05711">
    <property type="entry name" value="TylF"/>
    <property type="match status" value="1"/>
</dbReference>
<dbReference type="SUPFAM" id="SSF53335">
    <property type="entry name" value="S-adenosyl-L-methionine-dependent methyltransferases"/>
    <property type="match status" value="1"/>
</dbReference>
<gene>
    <name evidence="1" type="ORF">GTZ99_11240</name>
</gene>